<keyword evidence="4" id="KW-0472">Membrane</keyword>
<protein>
    <recommendedName>
        <fullName evidence="1">diguanylate cyclase</fullName>
        <ecNumber evidence="1">2.7.7.65</ecNumber>
    </recommendedName>
</protein>
<evidence type="ECO:0000313" key="9">
    <source>
        <dbReference type="Proteomes" id="UP000648984"/>
    </source>
</evidence>
<dbReference type="InterPro" id="IPR000014">
    <property type="entry name" value="PAS"/>
</dbReference>
<dbReference type="Gene3D" id="3.30.450.290">
    <property type="match status" value="1"/>
</dbReference>
<dbReference type="Gene3D" id="6.10.340.10">
    <property type="match status" value="1"/>
</dbReference>
<sequence>MNKNMRIRYKITLAVGIAVTTVLVAMAVFFTYFQEQSVLKQNERTMEKLTESVAQGLQAVMLAGSADIAESYADRLKKVTDILDFRILRINGDEAFRDNKTIEDVNRRRGDETFAPRDSEMHVPVLPANDPSLLASVSEGRTIAVYEPGQDGHRNLTFLAPIKYADACSKCHGASGKVRGVIKLTTSLAAVERDIYEVRQYAIGGLALALAATMLLTGYMLGRTVVEPLEKVTNAMARVSGGDLNHQVPIHSRDELGNMASSFNRMTSELKTTYDGLRREQDKLTTIIHGAGEGIIVTDNTGEIVLVNPAAERLLEKSASQIATDGFRQILDNEEQMREWLSEGGSREPITTTYKDRVLQVFASTILGNDHNVVGSAALLRDITEEKRLEDELRRLSTTDGLTGLFNRRHLDNTLDTEYNRAARTGTSLAVVMFDIDHFKKFNDTHGHDQGDRVLQAVAHNFRDALRKYDLACRYGGEEFVGILPNTTLDGAYSVAERLRSDIEASEVDGLKVTISLGVAAFPQLAVVSPEGLIEAADAALYRSKAQGRNRTTRAEPPPAGSGPDQAGGTPDADTTQL</sequence>
<evidence type="ECO:0000259" key="7">
    <source>
        <dbReference type="PROSITE" id="PS50887"/>
    </source>
</evidence>
<evidence type="ECO:0000256" key="4">
    <source>
        <dbReference type="SAM" id="Phobius"/>
    </source>
</evidence>
<dbReference type="EMBL" id="WTVQ01000001">
    <property type="protein sequence ID" value="NMG73208.1"/>
    <property type="molecule type" value="Genomic_DNA"/>
</dbReference>
<reference evidence="8 9" key="1">
    <citation type="submission" date="2019-12" db="EMBL/GenBank/DDBJ databases">
        <title>Comparative genomics gives insights into the taxonomy of the Azoarcus-Aromatoleum group and reveals separate origins of nif in the plant-associated Azoarcus and non-plant-associated Aromatoleum sub-groups.</title>
        <authorList>
            <person name="Lafos M."/>
            <person name="Maluk M."/>
            <person name="Batista M."/>
            <person name="Junghare M."/>
            <person name="Carmona M."/>
            <person name="Faoro H."/>
            <person name="Cruz L.M."/>
            <person name="Battistoni F."/>
            <person name="De Souza E."/>
            <person name="Pedrosa F."/>
            <person name="Chen W.-M."/>
            <person name="Poole P.S."/>
            <person name="Dixon R.A."/>
            <person name="James E.K."/>
        </authorList>
    </citation>
    <scope>NUCLEOTIDE SEQUENCE [LARGE SCALE GENOMIC DNA]</scope>
    <source>
        <strain evidence="8 9">22Lin</strain>
    </source>
</reference>
<evidence type="ECO:0000259" key="5">
    <source>
        <dbReference type="PROSITE" id="PS50112"/>
    </source>
</evidence>
<accession>A0ABX1Q4C2</accession>
<dbReference type="SUPFAM" id="SSF158472">
    <property type="entry name" value="HAMP domain-like"/>
    <property type="match status" value="1"/>
</dbReference>
<dbReference type="InterPro" id="IPR029787">
    <property type="entry name" value="Nucleotide_cyclase"/>
</dbReference>
<dbReference type="SMART" id="SM00267">
    <property type="entry name" value="GGDEF"/>
    <property type="match status" value="1"/>
</dbReference>
<dbReference type="PROSITE" id="PS50887">
    <property type="entry name" value="GGDEF"/>
    <property type="match status" value="1"/>
</dbReference>
<proteinExistence type="predicted"/>
<dbReference type="InterPro" id="IPR000160">
    <property type="entry name" value="GGDEF_dom"/>
</dbReference>
<evidence type="ECO:0000256" key="1">
    <source>
        <dbReference type="ARBA" id="ARBA00012528"/>
    </source>
</evidence>
<dbReference type="NCBIfam" id="TIGR00229">
    <property type="entry name" value="sensory_box"/>
    <property type="match status" value="1"/>
</dbReference>
<dbReference type="SMART" id="SM00091">
    <property type="entry name" value="PAS"/>
    <property type="match status" value="1"/>
</dbReference>
<dbReference type="SUPFAM" id="SSF55073">
    <property type="entry name" value="Nucleotide cyclase"/>
    <property type="match status" value="1"/>
</dbReference>
<dbReference type="InterPro" id="IPR050469">
    <property type="entry name" value="Diguanylate_Cyclase"/>
</dbReference>
<keyword evidence="4" id="KW-1133">Transmembrane helix</keyword>
<evidence type="ECO:0000259" key="6">
    <source>
        <dbReference type="PROSITE" id="PS50885"/>
    </source>
</evidence>
<name>A0ABX1Q4C2_9RHOO</name>
<gene>
    <name evidence="8" type="ORF">GPA25_00380</name>
</gene>
<feature type="transmembrane region" description="Helical" evidence="4">
    <location>
        <begin position="12"/>
        <end position="33"/>
    </location>
</feature>
<dbReference type="Pfam" id="PF00990">
    <property type="entry name" value="GGDEF"/>
    <property type="match status" value="1"/>
</dbReference>
<dbReference type="InterPro" id="IPR003660">
    <property type="entry name" value="HAMP_dom"/>
</dbReference>
<dbReference type="CDD" id="cd06225">
    <property type="entry name" value="HAMP"/>
    <property type="match status" value="1"/>
</dbReference>
<feature type="domain" description="HAMP" evidence="6">
    <location>
        <begin position="223"/>
        <end position="275"/>
    </location>
</feature>
<dbReference type="Gene3D" id="3.30.450.20">
    <property type="entry name" value="PAS domain"/>
    <property type="match status" value="1"/>
</dbReference>
<evidence type="ECO:0000256" key="3">
    <source>
        <dbReference type="SAM" id="MobiDB-lite"/>
    </source>
</evidence>
<dbReference type="NCBIfam" id="TIGR00254">
    <property type="entry name" value="GGDEF"/>
    <property type="match status" value="1"/>
</dbReference>
<dbReference type="InterPro" id="IPR043128">
    <property type="entry name" value="Rev_trsase/Diguanyl_cyclase"/>
</dbReference>
<dbReference type="Pfam" id="PF00989">
    <property type="entry name" value="PAS"/>
    <property type="match status" value="1"/>
</dbReference>
<keyword evidence="9" id="KW-1185">Reference proteome</keyword>
<dbReference type="PROSITE" id="PS50885">
    <property type="entry name" value="HAMP"/>
    <property type="match status" value="1"/>
</dbReference>
<comment type="catalytic activity">
    <reaction evidence="2">
        <text>2 GTP = 3',3'-c-di-GMP + 2 diphosphate</text>
        <dbReference type="Rhea" id="RHEA:24898"/>
        <dbReference type="ChEBI" id="CHEBI:33019"/>
        <dbReference type="ChEBI" id="CHEBI:37565"/>
        <dbReference type="ChEBI" id="CHEBI:58805"/>
        <dbReference type="EC" id="2.7.7.65"/>
    </reaction>
</comment>
<dbReference type="InterPro" id="IPR035965">
    <property type="entry name" value="PAS-like_dom_sf"/>
</dbReference>
<dbReference type="Proteomes" id="UP000648984">
    <property type="component" value="Unassembled WGS sequence"/>
</dbReference>
<dbReference type="PROSITE" id="PS50112">
    <property type="entry name" value="PAS"/>
    <property type="match status" value="1"/>
</dbReference>
<dbReference type="EC" id="2.7.7.65" evidence="1"/>
<keyword evidence="4" id="KW-0812">Transmembrane</keyword>
<feature type="domain" description="GGDEF" evidence="7">
    <location>
        <begin position="427"/>
        <end position="557"/>
    </location>
</feature>
<evidence type="ECO:0000313" key="8">
    <source>
        <dbReference type="EMBL" id="NMG73208.1"/>
    </source>
</evidence>
<dbReference type="CDD" id="cd01949">
    <property type="entry name" value="GGDEF"/>
    <property type="match status" value="1"/>
</dbReference>
<dbReference type="SMART" id="SM00304">
    <property type="entry name" value="HAMP"/>
    <property type="match status" value="1"/>
</dbReference>
<dbReference type="PANTHER" id="PTHR45138:SF9">
    <property type="entry name" value="DIGUANYLATE CYCLASE DGCM-RELATED"/>
    <property type="match status" value="1"/>
</dbReference>
<dbReference type="SUPFAM" id="SSF55785">
    <property type="entry name" value="PYP-like sensor domain (PAS domain)"/>
    <property type="match status" value="1"/>
</dbReference>
<dbReference type="PANTHER" id="PTHR45138">
    <property type="entry name" value="REGULATORY COMPONENTS OF SENSORY TRANSDUCTION SYSTEM"/>
    <property type="match status" value="1"/>
</dbReference>
<evidence type="ECO:0000256" key="2">
    <source>
        <dbReference type="ARBA" id="ARBA00034247"/>
    </source>
</evidence>
<dbReference type="Pfam" id="PF00672">
    <property type="entry name" value="HAMP"/>
    <property type="match status" value="1"/>
</dbReference>
<dbReference type="Gene3D" id="3.30.70.270">
    <property type="match status" value="1"/>
</dbReference>
<feature type="region of interest" description="Disordered" evidence="3">
    <location>
        <begin position="545"/>
        <end position="578"/>
    </location>
</feature>
<dbReference type="InterPro" id="IPR013767">
    <property type="entry name" value="PAS_fold"/>
</dbReference>
<organism evidence="8 9">
    <name type="scientific">Aromatoleum diolicum</name>
    <dbReference type="NCBI Taxonomy" id="75796"/>
    <lineage>
        <taxon>Bacteria</taxon>
        <taxon>Pseudomonadati</taxon>
        <taxon>Pseudomonadota</taxon>
        <taxon>Betaproteobacteria</taxon>
        <taxon>Rhodocyclales</taxon>
        <taxon>Rhodocyclaceae</taxon>
        <taxon>Aromatoleum</taxon>
    </lineage>
</organism>
<dbReference type="CDD" id="cd00130">
    <property type="entry name" value="PAS"/>
    <property type="match status" value="1"/>
</dbReference>
<feature type="domain" description="PAS" evidence="5">
    <location>
        <begin position="280"/>
        <end position="322"/>
    </location>
</feature>
<comment type="caution">
    <text evidence="8">The sequence shown here is derived from an EMBL/GenBank/DDBJ whole genome shotgun (WGS) entry which is preliminary data.</text>
</comment>